<accession>A0ACB8LTW9</accession>
<reference evidence="2" key="1">
    <citation type="journal article" date="2023" name="Hortic. Res.">
        <title>A chromosome-level phased genome enabling allele-level studies in sweet orange: a case study on citrus Huanglongbing tolerance.</title>
        <authorList>
            <person name="Wu B."/>
            <person name="Yu Q."/>
            <person name="Deng Z."/>
            <person name="Duan Y."/>
            <person name="Luo F."/>
            <person name="Gmitter F. Jr."/>
        </authorList>
    </citation>
    <scope>NUCLEOTIDE SEQUENCE [LARGE SCALE GENOMIC DNA]</scope>
    <source>
        <strain evidence="2">cv. Valencia</strain>
    </source>
</reference>
<keyword evidence="2" id="KW-1185">Reference proteome</keyword>
<evidence type="ECO:0000313" key="2">
    <source>
        <dbReference type="Proteomes" id="UP000829398"/>
    </source>
</evidence>
<organism evidence="1 2">
    <name type="scientific">Citrus sinensis</name>
    <name type="common">Sweet orange</name>
    <name type="synonym">Citrus aurantium var. sinensis</name>
    <dbReference type="NCBI Taxonomy" id="2711"/>
    <lineage>
        <taxon>Eukaryota</taxon>
        <taxon>Viridiplantae</taxon>
        <taxon>Streptophyta</taxon>
        <taxon>Embryophyta</taxon>
        <taxon>Tracheophyta</taxon>
        <taxon>Spermatophyta</taxon>
        <taxon>Magnoliopsida</taxon>
        <taxon>eudicotyledons</taxon>
        <taxon>Gunneridae</taxon>
        <taxon>Pentapetalae</taxon>
        <taxon>rosids</taxon>
        <taxon>malvids</taxon>
        <taxon>Sapindales</taxon>
        <taxon>Rutaceae</taxon>
        <taxon>Aurantioideae</taxon>
        <taxon>Citrus</taxon>
    </lineage>
</organism>
<sequence length="385" mass="43443">MFLQLGSLPTLVISSADVARDIFRTHDLIFSGRPELYAAKIFSYNCSNIAFAPYGEYWREIRKIAILELLGSKRVQSFQAVRNEEVADMIKIIARSSAGPTDLSRLIFLLANNIICRVTFGRKYDSEADTGTTGFDVLMREMQAVQHLDPRRPKPEHEDLVDVLVRIQKDSSQAVALSNEQIKSLLTDIFVAGTDTSSATLGWTMTEFIRNPSVMRRAQNEVRGVVKGREVVEESDISELMYLKLVVKEALRLHPPAPLLVPRETTEDCRVGEYEIPSGTRVLINAKAIATDPEHWEHPFEFRPERFLNSSIDLKGNNFELIPFGVGRRGCPGMNFAMPLIELALANLLHRFDWKLPPGMRIEDLDMEEAPGMTMHKKNSSLPSL</sequence>
<name>A0ACB8LTW9_CITSI</name>
<evidence type="ECO:0000313" key="1">
    <source>
        <dbReference type="EMBL" id="KAH9776485.1"/>
    </source>
</evidence>
<dbReference type="EMBL" id="CM039172">
    <property type="protein sequence ID" value="KAH9776485.1"/>
    <property type="molecule type" value="Genomic_DNA"/>
</dbReference>
<proteinExistence type="predicted"/>
<gene>
    <name evidence="1" type="ORF">KPL71_006721</name>
</gene>
<dbReference type="Proteomes" id="UP000829398">
    <property type="component" value="Chromosome 3"/>
</dbReference>
<protein>
    <submittedName>
        <fullName evidence="1">Cytochrome P450 71A22</fullName>
    </submittedName>
</protein>
<comment type="caution">
    <text evidence="1">The sequence shown here is derived from an EMBL/GenBank/DDBJ whole genome shotgun (WGS) entry which is preliminary data.</text>
</comment>